<dbReference type="InterPro" id="IPR002881">
    <property type="entry name" value="DUF58"/>
</dbReference>
<dbReference type="AlphaFoldDB" id="A0A382CF78"/>
<organism evidence="2">
    <name type="scientific">marine metagenome</name>
    <dbReference type="NCBI Taxonomy" id="408172"/>
    <lineage>
        <taxon>unclassified sequences</taxon>
        <taxon>metagenomes</taxon>
        <taxon>ecological metagenomes</taxon>
    </lineage>
</organism>
<name>A0A382CF78_9ZZZZ</name>
<reference evidence="2" key="1">
    <citation type="submission" date="2018-05" db="EMBL/GenBank/DDBJ databases">
        <authorList>
            <person name="Lanie J.A."/>
            <person name="Ng W.-L."/>
            <person name="Kazmierczak K.M."/>
            <person name="Andrzejewski T.M."/>
            <person name="Davidsen T.M."/>
            <person name="Wayne K.J."/>
            <person name="Tettelin H."/>
            <person name="Glass J.I."/>
            <person name="Rusch D."/>
            <person name="Podicherti R."/>
            <person name="Tsui H.-C.T."/>
            <person name="Winkler M.E."/>
        </authorList>
    </citation>
    <scope>NUCLEOTIDE SEQUENCE</scope>
</reference>
<accession>A0A382CF78</accession>
<dbReference type="PANTHER" id="PTHR33608:SF7">
    <property type="entry name" value="DUF58 DOMAIN-CONTAINING PROTEIN"/>
    <property type="match status" value="1"/>
</dbReference>
<protein>
    <recommendedName>
        <fullName evidence="1">DUF58 domain-containing protein</fullName>
    </recommendedName>
</protein>
<dbReference type="EMBL" id="UINC01033942">
    <property type="protein sequence ID" value="SVB24003.1"/>
    <property type="molecule type" value="Genomic_DNA"/>
</dbReference>
<dbReference type="PANTHER" id="PTHR33608">
    <property type="entry name" value="BLL2464 PROTEIN"/>
    <property type="match status" value="1"/>
</dbReference>
<gene>
    <name evidence="2" type="ORF">METZ01_LOCUS176857</name>
</gene>
<evidence type="ECO:0000259" key="1">
    <source>
        <dbReference type="Pfam" id="PF01882"/>
    </source>
</evidence>
<sequence length="169" mass="19751">MYDERVRQYVPPRAVGSQLHTVLQQLNRADPQAGTSSRTTFHALAERIKRRGLIIIISDLLEGDSDDVISGIKHFRHRRHEVIVFRLLDPAEQDFSFDRPLRFRDLETGEEIFTDPNRIRDQYLTSLQDQNARYEKVCRENYADYTSLDTTTPFDYALMTFLGKRSKLG</sequence>
<evidence type="ECO:0000313" key="2">
    <source>
        <dbReference type="EMBL" id="SVB24003.1"/>
    </source>
</evidence>
<proteinExistence type="predicted"/>
<dbReference type="InterPro" id="IPR036465">
    <property type="entry name" value="vWFA_dom_sf"/>
</dbReference>
<dbReference type="Pfam" id="PF01882">
    <property type="entry name" value="DUF58"/>
    <property type="match status" value="1"/>
</dbReference>
<feature type="domain" description="DUF58" evidence="1">
    <location>
        <begin position="2"/>
        <end position="132"/>
    </location>
</feature>
<dbReference type="SUPFAM" id="SSF53300">
    <property type="entry name" value="vWA-like"/>
    <property type="match status" value="1"/>
</dbReference>